<evidence type="ECO:0000313" key="4">
    <source>
        <dbReference type="Proteomes" id="UP000824118"/>
    </source>
</evidence>
<evidence type="ECO:0000256" key="1">
    <source>
        <dbReference type="SAM" id="Phobius"/>
    </source>
</evidence>
<feature type="transmembrane region" description="Helical" evidence="1">
    <location>
        <begin position="6"/>
        <end position="22"/>
    </location>
</feature>
<dbReference type="InterPro" id="IPR032710">
    <property type="entry name" value="NTF2-like_dom_sf"/>
</dbReference>
<protein>
    <submittedName>
        <fullName evidence="3">Zinc-ribbon domain-containing transport protein</fullName>
    </submittedName>
</protein>
<dbReference type="Proteomes" id="UP000824118">
    <property type="component" value="Unassembled WGS sequence"/>
</dbReference>
<proteinExistence type="predicted"/>
<dbReference type="InterPro" id="IPR007379">
    <property type="entry name" value="Tim44-like_dom"/>
</dbReference>
<keyword evidence="1" id="KW-0472">Membrane</keyword>
<gene>
    <name evidence="3" type="ORF">IAD22_03360</name>
</gene>
<dbReference type="AlphaFoldDB" id="A0A9D1S848"/>
<reference evidence="3" key="2">
    <citation type="journal article" date="2021" name="PeerJ">
        <title>Extensive microbial diversity within the chicken gut microbiome revealed by metagenomics and culture.</title>
        <authorList>
            <person name="Gilroy R."/>
            <person name="Ravi A."/>
            <person name="Getino M."/>
            <person name="Pursley I."/>
            <person name="Horton D.L."/>
            <person name="Alikhan N.F."/>
            <person name="Baker D."/>
            <person name="Gharbi K."/>
            <person name="Hall N."/>
            <person name="Watson M."/>
            <person name="Adriaenssens E.M."/>
            <person name="Foster-Nyarko E."/>
            <person name="Jarju S."/>
            <person name="Secka A."/>
            <person name="Antonio M."/>
            <person name="Oren A."/>
            <person name="Chaudhuri R.R."/>
            <person name="La Ragione R."/>
            <person name="Hildebrand F."/>
            <person name="Pallen M.J."/>
        </authorList>
    </citation>
    <scope>NUCLEOTIDE SEQUENCE</scope>
    <source>
        <strain evidence="3">ChiGjej1B1-1684</strain>
    </source>
</reference>
<keyword evidence="1" id="KW-0812">Transmembrane</keyword>
<comment type="caution">
    <text evidence="3">The sequence shown here is derived from an EMBL/GenBank/DDBJ whole genome shotgun (WGS) entry which is preliminary data.</text>
</comment>
<evidence type="ECO:0000313" key="3">
    <source>
        <dbReference type="EMBL" id="HIU50032.1"/>
    </source>
</evidence>
<name>A0A9D1S848_9FIRM</name>
<dbReference type="Gene3D" id="3.10.450.240">
    <property type="match status" value="1"/>
</dbReference>
<accession>A0A9D1S848</accession>
<reference evidence="3" key="1">
    <citation type="submission" date="2020-10" db="EMBL/GenBank/DDBJ databases">
        <authorList>
            <person name="Gilroy R."/>
        </authorList>
    </citation>
    <scope>NUCLEOTIDE SEQUENCE</scope>
    <source>
        <strain evidence="3">ChiGjej1B1-1684</strain>
    </source>
</reference>
<keyword evidence="1" id="KW-1133">Transmembrane helix</keyword>
<dbReference type="SUPFAM" id="SSF54427">
    <property type="entry name" value="NTF2-like"/>
    <property type="match status" value="1"/>
</dbReference>
<dbReference type="Pfam" id="PF04280">
    <property type="entry name" value="Tim44"/>
    <property type="match status" value="1"/>
</dbReference>
<sequence>MPWYGWLVILAVIALAVVYVVVKAKKAVRNFSGQAFGTNTIAQGLRQQKEMLAETPKSLKAMTSIFLPRIERDFPEFHYEHYKEKSENMLRSYISAVALKDASKLLPCARELENKTKAVIEDLKNSKKTVHSKNIVIHDTQISNYIKKNGNCYVEFQIAVGYIHYVEDEKGEILEGDKNYKTQTAFTVTLAHIQNEDGLSEHTSGTVGLTCPNCGAPIKSIGQKFCDYCGTGVREINIHTWKFIDIEE</sequence>
<organism evidence="3 4">
    <name type="scientific">Candidatus Limousia pullorum</name>
    <dbReference type="NCBI Taxonomy" id="2840860"/>
    <lineage>
        <taxon>Bacteria</taxon>
        <taxon>Bacillati</taxon>
        <taxon>Bacillota</taxon>
        <taxon>Clostridia</taxon>
        <taxon>Eubacteriales</taxon>
        <taxon>Oscillospiraceae</taxon>
        <taxon>Oscillospiraceae incertae sedis</taxon>
        <taxon>Candidatus Limousia</taxon>
    </lineage>
</organism>
<evidence type="ECO:0000259" key="2">
    <source>
        <dbReference type="Pfam" id="PF04280"/>
    </source>
</evidence>
<dbReference type="EMBL" id="DVNG01000044">
    <property type="protein sequence ID" value="HIU50032.1"/>
    <property type="molecule type" value="Genomic_DNA"/>
</dbReference>
<feature type="domain" description="Tim44-like" evidence="2">
    <location>
        <begin position="69"/>
        <end position="185"/>
    </location>
</feature>